<proteinExistence type="predicted"/>
<dbReference type="VEuPathDB" id="CryptoDB:CMU_016440"/>
<dbReference type="GO" id="GO:0008821">
    <property type="term" value="F:crossover junction DNA endonuclease activity"/>
    <property type="evidence" value="ECO:0007669"/>
    <property type="project" value="TreeGrafter"/>
</dbReference>
<sequence length="269" mass="30368">MLGTSALDLYHYESSSSNRIKTFNKTLDKVLGGGIILGKGILELCGIPGSGKTNLCKQLSLNVQIPTSIGGIDRNTLYIDSEGSFSILRLKEMANSLVEKFYHKLDNDERKTFTVNKLIEGVIYLRIFDLNELKNIVENLEMICKQKNLGLIIIDSISITYKLKMQDYIANKLVLISKKMELAVIVTNHMTFKSLSGELKNQLDSSKRIEPSLGSSWDSLISSRFILKPIKTYIENSVIFLTNSEGDTIPFQVRLKFLKFIKVNIKFIT</sequence>
<dbReference type="Gene3D" id="3.40.50.300">
    <property type="entry name" value="P-loop containing nucleotide triphosphate hydrolases"/>
    <property type="match status" value="1"/>
</dbReference>
<dbReference type="OMA" id="ERIWFSR"/>
<protein>
    <recommendedName>
        <fullName evidence="7">DNA repair protein RAD51 homolog 3</fullName>
    </recommendedName>
</protein>
<dbReference type="Proteomes" id="UP000001460">
    <property type="component" value="Unassembled WGS sequence"/>
</dbReference>
<evidence type="ECO:0000313" key="9">
    <source>
        <dbReference type="EMBL" id="EEA05895.1"/>
    </source>
</evidence>
<keyword evidence="3" id="KW-0227">DNA damage</keyword>
<evidence type="ECO:0000259" key="8">
    <source>
        <dbReference type="PROSITE" id="PS50162"/>
    </source>
</evidence>
<feature type="domain" description="RecA family profile 1" evidence="8">
    <location>
        <begin position="16"/>
        <end position="190"/>
    </location>
</feature>
<evidence type="ECO:0000256" key="2">
    <source>
        <dbReference type="ARBA" id="ARBA00022741"/>
    </source>
</evidence>
<dbReference type="GO" id="GO:0005657">
    <property type="term" value="C:replication fork"/>
    <property type="evidence" value="ECO:0007669"/>
    <property type="project" value="TreeGrafter"/>
</dbReference>
<dbReference type="PROSITE" id="PS50162">
    <property type="entry name" value="RECA_2"/>
    <property type="match status" value="1"/>
</dbReference>
<evidence type="ECO:0000256" key="6">
    <source>
        <dbReference type="ARBA" id="ARBA00023242"/>
    </source>
</evidence>
<name>B6ACP1_CRYMR</name>
<dbReference type="GO" id="GO:0033065">
    <property type="term" value="C:Rad51C-XRCC3 complex"/>
    <property type="evidence" value="ECO:0007669"/>
    <property type="project" value="TreeGrafter"/>
</dbReference>
<dbReference type="InterPro" id="IPR027417">
    <property type="entry name" value="P-loop_NTPase"/>
</dbReference>
<dbReference type="GO" id="GO:0140664">
    <property type="term" value="F:ATP-dependent DNA damage sensor activity"/>
    <property type="evidence" value="ECO:0007669"/>
    <property type="project" value="InterPro"/>
</dbReference>
<dbReference type="PANTHER" id="PTHR46239:SF1">
    <property type="entry name" value="DNA REPAIR PROTEIN RAD51 HOMOLOG 3"/>
    <property type="match status" value="1"/>
</dbReference>
<dbReference type="GO" id="GO:0033063">
    <property type="term" value="C:Rad51B-Rad51C-Rad51D-XRCC2 complex"/>
    <property type="evidence" value="ECO:0007669"/>
    <property type="project" value="TreeGrafter"/>
</dbReference>
<evidence type="ECO:0000256" key="1">
    <source>
        <dbReference type="ARBA" id="ARBA00004123"/>
    </source>
</evidence>
<evidence type="ECO:0000313" key="10">
    <source>
        <dbReference type="Proteomes" id="UP000001460"/>
    </source>
</evidence>
<keyword evidence="2" id="KW-0547">Nucleotide-binding</keyword>
<dbReference type="RefSeq" id="XP_002140244.1">
    <property type="nucleotide sequence ID" value="XM_002140208.1"/>
</dbReference>
<dbReference type="OrthoDB" id="342627at2759"/>
<dbReference type="InterPro" id="IPR052093">
    <property type="entry name" value="HR_Repair_Mediator"/>
</dbReference>
<dbReference type="InterPro" id="IPR013632">
    <property type="entry name" value="Rad51_C"/>
</dbReference>
<accession>B6ACP1</accession>
<dbReference type="AlphaFoldDB" id="B6ACP1"/>
<dbReference type="GO" id="GO:0000707">
    <property type="term" value="P:meiotic DNA recombinase assembly"/>
    <property type="evidence" value="ECO:0007669"/>
    <property type="project" value="TreeGrafter"/>
</dbReference>
<evidence type="ECO:0000256" key="3">
    <source>
        <dbReference type="ARBA" id="ARBA00022763"/>
    </source>
</evidence>
<dbReference type="GO" id="GO:0005524">
    <property type="term" value="F:ATP binding"/>
    <property type="evidence" value="ECO:0007669"/>
    <property type="project" value="UniProtKB-KW"/>
</dbReference>
<keyword evidence="5" id="KW-0234">DNA repair</keyword>
<dbReference type="GeneID" id="6995391"/>
<dbReference type="Pfam" id="PF08423">
    <property type="entry name" value="Rad51"/>
    <property type="match status" value="1"/>
</dbReference>
<comment type="subcellular location">
    <subcellularLocation>
        <location evidence="1">Nucleus</location>
    </subcellularLocation>
</comment>
<reference evidence="9" key="1">
    <citation type="submission" date="2008-06" db="EMBL/GenBank/DDBJ databases">
        <authorList>
            <person name="Lorenzi H."/>
            <person name="Inman J."/>
            <person name="Miller J."/>
            <person name="Schobel S."/>
            <person name="Amedeo P."/>
            <person name="Caler E.V."/>
            <person name="da Silva J."/>
        </authorList>
    </citation>
    <scope>NUCLEOTIDE SEQUENCE [LARGE SCALE GENOMIC DNA]</scope>
    <source>
        <strain evidence="9">RN66</strain>
    </source>
</reference>
<keyword evidence="10" id="KW-1185">Reference proteome</keyword>
<dbReference type="SUPFAM" id="SSF52540">
    <property type="entry name" value="P-loop containing nucleoside triphosphate hydrolases"/>
    <property type="match status" value="1"/>
</dbReference>
<gene>
    <name evidence="9" type="ORF">CMU_016440</name>
</gene>
<dbReference type="eggNOG" id="KOG1434">
    <property type="taxonomic scope" value="Eukaryota"/>
</dbReference>
<dbReference type="STRING" id="441375.B6ACP1"/>
<dbReference type="GO" id="GO:0000400">
    <property type="term" value="F:four-way junction DNA binding"/>
    <property type="evidence" value="ECO:0007669"/>
    <property type="project" value="TreeGrafter"/>
</dbReference>
<keyword evidence="4" id="KW-0067">ATP-binding</keyword>
<keyword evidence="6" id="KW-0539">Nucleus</keyword>
<evidence type="ECO:0000256" key="7">
    <source>
        <dbReference type="ARBA" id="ARBA00040674"/>
    </source>
</evidence>
<organism evidence="9 10">
    <name type="scientific">Cryptosporidium muris (strain RN66)</name>
    <dbReference type="NCBI Taxonomy" id="441375"/>
    <lineage>
        <taxon>Eukaryota</taxon>
        <taxon>Sar</taxon>
        <taxon>Alveolata</taxon>
        <taxon>Apicomplexa</taxon>
        <taxon>Conoidasida</taxon>
        <taxon>Coccidia</taxon>
        <taxon>Eucoccidiorida</taxon>
        <taxon>Eimeriorina</taxon>
        <taxon>Cryptosporidiidae</taxon>
        <taxon>Cryptosporidium</taxon>
    </lineage>
</organism>
<evidence type="ECO:0000256" key="5">
    <source>
        <dbReference type="ARBA" id="ARBA00023204"/>
    </source>
</evidence>
<dbReference type="InterPro" id="IPR020588">
    <property type="entry name" value="RecA_ATP-bd"/>
</dbReference>
<dbReference type="PANTHER" id="PTHR46239">
    <property type="entry name" value="DNA REPAIR PROTEIN RAD51 HOMOLOG 3 RAD51C"/>
    <property type="match status" value="1"/>
</dbReference>
<evidence type="ECO:0000256" key="4">
    <source>
        <dbReference type="ARBA" id="ARBA00022840"/>
    </source>
</evidence>
<dbReference type="GO" id="GO:0007131">
    <property type="term" value="P:reciprocal meiotic recombination"/>
    <property type="evidence" value="ECO:0007669"/>
    <property type="project" value="TreeGrafter"/>
</dbReference>
<dbReference type="EMBL" id="DS989728">
    <property type="protein sequence ID" value="EEA05895.1"/>
    <property type="molecule type" value="Genomic_DNA"/>
</dbReference>